<evidence type="ECO:0000313" key="2">
    <source>
        <dbReference type="EMBL" id="KAK3363840.1"/>
    </source>
</evidence>
<organism evidence="2 3">
    <name type="scientific">Lasiosphaeria hispida</name>
    <dbReference type="NCBI Taxonomy" id="260671"/>
    <lineage>
        <taxon>Eukaryota</taxon>
        <taxon>Fungi</taxon>
        <taxon>Dikarya</taxon>
        <taxon>Ascomycota</taxon>
        <taxon>Pezizomycotina</taxon>
        <taxon>Sordariomycetes</taxon>
        <taxon>Sordariomycetidae</taxon>
        <taxon>Sordariales</taxon>
        <taxon>Lasiosphaeriaceae</taxon>
        <taxon>Lasiosphaeria</taxon>
    </lineage>
</organism>
<reference evidence="2" key="1">
    <citation type="journal article" date="2023" name="Mol. Phylogenet. Evol.">
        <title>Genome-scale phylogeny and comparative genomics of the fungal order Sordariales.</title>
        <authorList>
            <person name="Hensen N."/>
            <person name="Bonometti L."/>
            <person name="Westerberg I."/>
            <person name="Brannstrom I.O."/>
            <person name="Guillou S."/>
            <person name="Cros-Aarteil S."/>
            <person name="Calhoun S."/>
            <person name="Haridas S."/>
            <person name="Kuo A."/>
            <person name="Mondo S."/>
            <person name="Pangilinan J."/>
            <person name="Riley R."/>
            <person name="LaButti K."/>
            <person name="Andreopoulos B."/>
            <person name="Lipzen A."/>
            <person name="Chen C."/>
            <person name="Yan M."/>
            <person name="Daum C."/>
            <person name="Ng V."/>
            <person name="Clum A."/>
            <person name="Steindorff A."/>
            <person name="Ohm R.A."/>
            <person name="Martin F."/>
            <person name="Silar P."/>
            <person name="Natvig D.O."/>
            <person name="Lalanne C."/>
            <person name="Gautier V."/>
            <person name="Ament-Velasquez S.L."/>
            <person name="Kruys A."/>
            <person name="Hutchinson M.I."/>
            <person name="Powell A.J."/>
            <person name="Barry K."/>
            <person name="Miller A.N."/>
            <person name="Grigoriev I.V."/>
            <person name="Debuchy R."/>
            <person name="Gladieux P."/>
            <person name="Hiltunen Thoren M."/>
            <person name="Johannesson H."/>
        </authorList>
    </citation>
    <scope>NUCLEOTIDE SEQUENCE</scope>
    <source>
        <strain evidence="2">CBS 955.72</strain>
    </source>
</reference>
<name>A0AAJ0MKI4_9PEZI</name>
<sequence length="140" mass="15224">MAHQANTSPGDAPSTTTPSPVRNIFTTHQINLLIVEEQDKMITNIFKPVLKPVLKYTPPKLPELHDKFFHITLNSKTMESKLCLPKGLDAMRSASLVTAFLAGHKTAHEPFHKAEKEARLALAGLASRTCLGLAGLGLTS</sequence>
<dbReference type="AlphaFoldDB" id="A0AAJ0MKI4"/>
<dbReference type="EMBL" id="JAUIQD010000001">
    <property type="protein sequence ID" value="KAK3363840.1"/>
    <property type="molecule type" value="Genomic_DNA"/>
</dbReference>
<evidence type="ECO:0000256" key="1">
    <source>
        <dbReference type="SAM" id="MobiDB-lite"/>
    </source>
</evidence>
<dbReference type="Proteomes" id="UP001275084">
    <property type="component" value="Unassembled WGS sequence"/>
</dbReference>
<protein>
    <submittedName>
        <fullName evidence="2">Uncharacterized protein</fullName>
    </submittedName>
</protein>
<comment type="caution">
    <text evidence="2">The sequence shown here is derived from an EMBL/GenBank/DDBJ whole genome shotgun (WGS) entry which is preliminary data.</text>
</comment>
<keyword evidence="3" id="KW-1185">Reference proteome</keyword>
<proteinExistence type="predicted"/>
<evidence type="ECO:0000313" key="3">
    <source>
        <dbReference type="Proteomes" id="UP001275084"/>
    </source>
</evidence>
<accession>A0AAJ0MKI4</accession>
<reference evidence="2" key="2">
    <citation type="submission" date="2023-06" db="EMBL/GenBank/DDBJ databases">
        <authorList>
            <consortium name="Lawrence Berkeley National Laboratory"/>
            <person name="Haridas S."/>
            <person name="Hensen N."/>
            <person name="Bonometti L."/>
            <person name="Westerberg I."/>
            <person name="Brannstrom I.O."/>
            <person name="Guillou S."/>
            <person name="Cros-Aarteil S."/>
            <person name="Calhoun S."/>
            <person name="Kuo A."/>
            <person name="Mondo S."/>
            <person name="Pangilinan J."/>
            <person name="Riley R."/>
            <person name="Labutti K."/>
            <person name="Andreopoulos B."/>
            <person name="Lipzen A."/>
            <person name="Chen C."/>
            <person name="Yanf M."/>
            <person name="Daum C."/>
            <person name="Ng V."/>
            <person name="Clum A."/>
            <person name="Steindorff A."/>
            <person name="Ohm R."/>
            <person name="Martin F."/>
            <person name="Silar P."/>
            <person name="Natvig D."/>
            <person name="Lalanne C."/>
            <person name="Gautier V."/>
            <person name="Ament-Velasquez S.L."/>
            <person name="Kruys A."/>
            <person name="Hutchinson M.I."/>
            <person name="Powell A.J."/>
            <person name="Barry K."/>
            <person name="Miller A.N."/>
            <person name="Grigoriev I.V."/>
            <person name="Debuchy R."/>
            <person name="Gladieux P."/>
            <person name="Thoren M.H."/>
            <person name="Johannesson H."/>
        </authorList>
    </citation>
    <scope>NUCLEOTIDE SEQUENCE</scope>
    <source>
        <strain evidence="2">CBS 955.72</strain>
    </source>
</reference>
<feature type="region of interest" description="Disordered" evidence="1">
    <location>
        <begin position="1"/>
        <end position="21"/>
    </location>
</feature>
<gene>
    <name evidence="2" type="ORF">B0T25DRAFT_513745</name>
</gene>